<name>A0ABY8AUM3_9GAMM</name>
<dbReference type="EMBL" id="CP119078">
    <property type="protein sequence ID" value="WED43856.1"/>
    <property type="molecule type" value="Genomic_DNA"/>
</dbReference>
<organism evidence="1 2">
    <name type="scientific">Legionella cardiaca</name>
    <dbReference type="NCBI Taxonomy" id="1071983"/>
    <lineage>
        <taxon>Bacteria</taxon>
        <taxon>Pseudomonadati</taxon>
        <taxon>Pseudomonadota</taxon>
        <taxon>Gammaproteobacteria</taxon>
        <taxon>Legionellales</taxon>
        <taxon>Legionellaceae</taxon>
        <taxon>Legionella</taxon>
    </lineage>
</organism>
<dbReference type="Pfam" id="PF16732">
    <property type="entry name" value="ComP_DUS"/>
    <property type="match status" value="1"/>
</dbReference>
<dbReference type="SUPFAM" id="SSF54523">
    <property type="entry name" value="Pili subunits"/>
    <property type="match status" value="1"/>
</dbReference>
<dbReference type="RefSeq" id="WP_275089669.1">
    <property type="nucleotide sequence ID" value="NZ_CP119078.1"/>
</dbReference>
<dbReference type="Proteomes" id="UP001222087">
    <property type="component" value="Chromosome"/>
</dbReference>
<protein>
    <submittedName>
        <fullName evidence="1">Type IV pilin protein</fullName>
    </submittedName>
</protein>
<dbReference type="Gene3D" id="3.30.700.50">
    <property type="match status" value="1"/>
</dbReference>
<evidence type="ECO:0000313" key="2">
    <source>
        <dbReference type="Proteomes" id="UP001222087"/>
    </source>
</evidence>
<reference evidence="1 2" key="1">
    <citation type="submission" date="2023-02" db="EMBL/GenBank/DDBJ databases">
        <title>Genome Sequence of L. cardiaca H63T.</title>
        <authorList>
            <person name="Lopez A.E."/>
            <person name="Cianciotto N.P."/>
        </authorList>
    </citation>
    <scope>NUCLEOTIDE SEQUENCE [LARGE SCALE GENOMIC DNA]</scope>
    <source>
        <strain evidence="1 2">H63</strain>
    </source>
</reference>
<accession>A0ABY8AUM3</accession>
<proteinExistence type="predicted"/>
<sequence>MLTFLLIGIFVCSTYPSYMHHILKARRYDGQLALLDLANHLEHFHAEQHTYETATMGTGKFTDIKSNDLSPEKWYRLKIVMQTVDSFTLYAIPLNSQIKDKCQTLTLDKTGIKGILADAQGTSSLTADDCWY</sequence>
<gene>
    <name evidence="1" type="ORF">PXX05_03485</name>
</gene>
<evidence type="ECO:0000313" key="1">
    <source>
        <dbReference type="EMBL" id="WED43856.1"/>
    </source>
</evidence>
<keyword evidence="2" id="KW-1185">Reference proteome</keyword>
<dbReference type="InterPro" id="IPR045584">
    <property type="entry name" value="Pilin-like"/>
</dbReference>
<dbReference type="InterPro" id="IPR031982">
    <property type="entry name" value="PilE-like"/>
</dbReference>